<accession>A0A329UQ48</accession>
<name>A0A329UQ48_9FIRM</name>
<keyword evidence="2" id="KW-1185">Reference proteome</keyword>
<comment type="caution">
    <text evidence="1">The sequence shown here is derived from an EMBL/GenBank/DDBJ whole genome shotgun (WGS) entry which is preliminary data.</text>
</comment>
<proteinExistence type="predicted"/>
<organism evidence="1 2">
    <name type="scientific">Faecalibacterium hattorii</name>
    <dbReference type="NCBI Taxonomy" id="2935520"/>
    <lineage>
        <taxon>Bacteria</taxon>
        <taxon>Bacillati</taxon>
        <taxon>Bacillota</taxon>
        <taxon>Clostridia</taxon>
        <taxon>Eubacteriales</taxon>
        <taxon>Oscillospiraceae</taxon>
        <taxon>Faecalibacterium</taxon>
    </lineage>
</organism>
<protein>
    <submittedName>
        <fullName evidence="1">Uncharacterized protein</fullName>
    </submittedName>
</protein>
<gene>
    <name evidence="1" type="ORF">C4N23_00415</name>
</gene>
<evidence type="ECO:0000313" key="2">
    <source>
        <dbReference type="Proteomes" id="UP000250429"/>
    </source>
</evidence>
<evidence type="ECO:0000313" key="1">
    <source>
        <dbReference type="EMBL" id="RAW63514.1"/>
    </source>
</evidence>
<dbReference type="EMBL" id="PRLC01000001">
    <property type="protein sequence ID" value="RAW63514.1"/>
    <property type="molecule type" value="Genomic_DNA"/>
</dbReference>
<reference evidence="1 2" key="1">
    <citation type="submission" date="2018-02" db="EMBL/GenBank/DDBJ databases">
        <title>Complete genome sequencing of Faecalibacterium prausnitzii strains isolated from the human gut.</title>
        <authorList>
            <person name="Fitzgerald B.C."/>
            <person name="Shkoporov A.N."/>
            <person name="Ross P.R."/>
            <person name="Hill C."/>
        </authorList>
    </citation>
    <scope>NUCLEOTIDE SEQUENCE [LARGE SCALE GENOMIC DNA]</scope>
    <source>
        <strain evidence="1 2">APC922/41-1</strain>
    </source>
</reference>
<sequence>MKFTSAACVENYLSLLRLLVKIRQLNPFRVQPMMVNGIRKAVELVRMYVTFTIAKMETLG</sequence>
<dbReference type="Proteomes" id="UP000250429">
    <property type="component" value="Unassembled WGS sequence"/>
</dbReference>
<dbReference type="AlphaFoldDB" id="A0A329UQ48"/>